<feature type="chain" id="PRO_5038054205" evidence="1">
    <location>
        <begin position="27"/>
        <end position="105"/>
    </location>
</feature>
<accession>A0A914WEK9</accession>
<feature type="signal peptide" evidence="1">
    <location>
        <begin position="1"/>
        <end position="26"/>
    </location>
</feature>
<dbReference type="AlphaFoldDB" id="A0A914WEK9"/>
<keyword evidence="2" id="KW-1185">Reference proteome</keyword>
<evidence type="ECO:0000313" key="2">
    <source>
        <dbReference type="Proteomes" id="UP000887566"/>
    </source>
</evidence>
<dbReference type="WBParaSite" id="PSAMB.scaffold36size104415.g908.t1">
    <property type="protein sequence ID" value="PSAMB.scaffold36size104415.g908.t1"/>
    <property type="gene ID" value="PSAMB.scaffold36size104415.g908"/>
</dbReference>
<sequence length="105" mass="11993">MPVYYLIARRLLVVLLQLALITPNQYYTCTAENTKLQDYKFGNQFQLDISTINRRSLSSPVAPQEQYVNQSAPVALKGHEHKLHCFFSGFSNHTGSPTEMYVPIE</sequence>
<protein>
    <submittedName>
        <fullName evidence="3">Uncharacterized protein</fullName>
    </submittedName>
</protein>
<proteinExistence type="predicted"/>
<evidence type="ECO:0000256" key="1">
    <source>
        <dbReference type="SAM" id="SignalP"/>
    </source>
</evidence>
<reference evidence="3" key="1">
    <citation type="submission" date="2022-11" db="UniProtKB">
        <authorList>
            <consortium name="WormBaseParasite"/>
        </authorList>
    </citation>
    <scope>IDENTIFICATION</scope>
</reference>
<dbReference type="Proteomes" id="UP000887566">
    <property type="component" value="Unplaced"/>
</dbReference>
<name>A0A914WEK9_9BILA</name>
<organism evidence="2 3">
    <name type="scientific">Plectus sambesii</name>
    <dbReference type="NCBI Taxonomy" id="2011161"/>
    <lineage>
        <taxon>Eukaryota</taxon>
        <taxon>Metazoa</taxon>
        <taxon>Ecdysozoa</taxon>
        <taxon>Nematoda</taxon>
        <taxon>Chromadorea</taxon>
        <taxon>Plectida</taxon>
        <taxon>Plectina</taxon>
        <taxon>Plectoidea</taxon>
        <taxon>Plectidae</taxon>
        <taxon>Plectus</taxon>
    </lineage>
</organism>
<evidence type="ECO:0000313" key="3">
    <source>
        <dbReference type="WBParaSite" id="PSAMB.scaffold36size104415.g908.t1"/>
    </source>
</evidence>
<keyword evidence="1" id="KW-0732">Signal</keyword>